<sequence length="104" mass="11242">MSISFDTNFVPNMNKYRQNHNKWSEAAKIQSGITDEPIAPAYSSERNPNSGKYETINNQPPSTSLLKLVLTWFANILGGGGQGKVGAKAPQPDKTPVPKIGVNA</sequence>
<feature type="region of interest" description="Disordered" evidence="1">
    <location>
        <begin position="81"/>
        <end position="104"/>
    </location>
</feature>
<dbReference type="Proteomes" id="UP000488506">
    <property type="component" value="Unassembled WGS sequence"/>
</dbReference>
<accession>A0A833L189</accession>
<gene>
    <name evidence="2" type="ORF">FD145_710</name>
</gene>
<evidence type="ECO:0000313" key="2">
    <source>
        <dbReference type="EMBL" id="KAF0134330.1"/>
    </source>
</evidence>
<dbReference type="EMBL" id="WPAF01000009">
    <property type="protein sequence ID" value="KAF0134330.1"/>
    <property type="molecule type" value="Genomic_DNA"/>
</dbReference>
<evidence type="ECO:0000256" key="1">
    <source>
        <dbReference type="SAM" id="MobiDB-lite"/>
    </source>
</evidence>
<comment type="caution">
    <text evidence="2">The sequence shown here is derived from an EMBL/GenBank/DDBJ whole genome shotgun (WGS) entry which is preliminary data.</text>
</comment>
<evidence type="ECO:0000313" key="3">
    <source>
        <dbReference type="Proteomes" id="UP000488506"/>
    </source>
</evidence>
<feature type="compositionally biased region" description="Polar residues" evidence="1">
    <location>
        <begin position="44"/>
        <end position="58"/>
    </location>
</feature>
<proteinExistence type="predicted"/>
<protein>
    <submittedName>
        <fullName evidence="2">Uncharacterized protein</fullName>
    </submittedName>
</protein>
<feature type="region of interest" description="Disordered" evidence="1">
    <location>
        <begin position="38"/>
        <end position="58"/>
    </location>
</feature>
<dbReference type="AlphaFoldDB" id="A0A833L189"/>
<organism evidence="2 3">
    <name type="scientific">Candidatus Saganbacteria bacterium</name>
    <dbReference type="NCBI Taxonomy" id="2575572"/>
    <lineage>
        <taxon>Bacteria</taxon>
        <taxon>Bacillati</taxon>
        <taxon>Saganbacteria</taxon>
    </lineage>
</organism>
<reference evidence="2 3" key="1">
    <citation type="submission" date="2019-12" db="EMBL/GenBank/DDBJ databases">
        <authorList>
            <person name="Wolfe R."/>
            <person name="Danczak R."/>
            <person name="Wilkins M."/>
        </authorList>
    </citation>
    <scope>NUCLEOTIDE SEQUENCE [LARGE SCALE GENOMIC DNA]</scope>
    <source>
        <strain evidence="2">X2_MaxBin.013</strain>
    </source>
</reference>
<name>A0A833L189_UNCSA</name>